<dbReference type="Gene3D" id="1.20.1730.10">
    <property type="entry name" value="Sodium/glucose cotransporter"/>
    <property type="match status" value="1"/>
</dbReference>
<evidence type="ECO:0000256" key="5">
    <source>
        <dbReference type="ARBA" id="ARBA00022989"/>
    </source>
</evidence>
<feature type="transmembrane region" description="Helical" evidence="7">
    <location>
        <begin position="413"/>
        <end position="435"/>
    </location>
</feature>
<keyword evidence="9" id="KW-1185">Reference proteome</keyword>
<keyword evidence="4 7" id="KW-0812">Transmembrane</keyword>
<feature type="transmembrane region" description="Helical" evidence="7">
    <location>
        <begin position="302"/>
        <end position="327"/>
    </location>
</feature>
<evidence type="ECO:0000256" key="2">
    <source>
        <dbReference type="ARBA" id="ARBA00006434"/>
    </source>
</evidence>
<name>A0A1R0GPU9_9FUNG</name>
<feature type="transmembrane region" description="Helical" evidence="7">
    <location>
        <begin position="262"/>
        <end position="281"/>
    </location>
</feature>
<dbReference type="PANTHER" id="PTHR48086:SF10">
    <property type="entry name" value="AGR155CP"/>
    <property type="match status" value="1"/>
</dbReference>
<sequence>MEVQPLNKGLANGLIYASLGVFLIIGMLAGRHSSRDLDKFIKALYTQGTLSIGLNFVAVNIGSSLFYSLPEFGTIGGVLGVFSYAIAGVVPVLLVGIIGSLFREHNPDNWSMSSFLMDRFGIYVNTFYCIICILFMILYMVGELTTVYGAYQLLTDVDPTAPVIVMAAVTVTYSGKQVIAIAVQYLYFDVFTLLFFFNLHVLNLLSSIFLAFGGVLASLITDYIQTLFALTLIIISIVTIGIKIKIPKGAPAASDLLTPTKISYTSLYILMAALIFSTLFHQGFWQRALSSKNEKNLKNGTYIGAAIILVLFVFVGMAGPLAAWSGLWSEDSDVPGSSTFFLILATMPEWIVALTLILVTCLGCSAMDTEICSMAGSIYDLTRNKLNFLAVRVVIVALMVPVVVIAFKTPDILQIFLLADLIASAVGPPMLVGLVPQCNLVTEIDALFGGVMGILSVGIFGCIYLGNAYDGWRLLLLEGGLYTPDNRVLGAFLVAPISSLGFCFISTAIRWAIYKYLGREMPVYKRRDFSAENSSLINGDLKGEIRSGSIEA</sequence>
<feature type="transmembrane region" description="Helical" evidence="7">
    <location>
        <begin position="122"/>
        <end position="141"/>
    </location>
</feature>
<proteinExistence type="inferred from homology"/>
<feature type="transmembrane region" description="Helical" evidence="7">
    <location>
        <begin position="447"/>
        <end position="469"/>
    </location>
</feature>
<feature type="transmembrane region" description="Helical" evidence="7">
    <location>
        <begin position="50"/>
        <end position="69"/>
    </location>
</feature>
<accession>A0A1R0GPU9</accession>
<reference evidence="8 9" key="1">
    <citation type="journal article" date="2016" name="Mol. Biol. Evol.">
        <title>Genome-Wide Survey of Gut Fungi (Harpellales) Reveals the First Horizontally Transferred Ubiquitin Gene from a Mosquito Host.</title>
        <authorList>
            <person name="Wang Y."/>
            <person name="White M.M."/>
            <person name="Kvist S."/>
            <person name="Moncalvo J.M."/>
        </authorList>
    </citation>
    <scope>NUCLEOTIDE SEQUENCE [LARGE SCALE GENOMIC DNA]</scope>
    <source>
        <strain evidence="8 9">ALG-7-W6</strain>
    </source>
</reference>
<dbReference type="EMBL" id="LSSL01005336">
    <property type="protein sequence ID" value="OLY78904.1"/>
    <property type="molecule type" value="Genomic_DNA"/>
</dbReference>
<feature type="transmembrane region" description="Helical" evidence="7">
    <location>
        <begin position="386"/>
        <end position="407"/>
    </location>
</feature>
<evidence type="ECO:0000256" key="3">
    <source>
        <dbReference type="ARBA" id="ARBA00022448"/>
    </source>
</evidence>
<feature type="transmembrane region" description="Helical" evidence="7">
    <location>
        <begin position="339"/>
        <end position="365"/>
    </location>
</feature>
<evidence type="ECO:0000313" key="8">
    <source>
        <dbReference type="EMBL" id="OLY78904.1"/>
    </source>
</evidence>
<evidence type="ECO:0000256" key="1">
    <source>
        <dbReference type="ARBA" id="ARBA00004141"/>
    </source>
</evidence>
<dbReference type="GO" id="GO:0015606">
    <property type="term" value="F:spermidine transmembrane transporter activity"/>
    <property type="evidence" value="ECO:0007669"/>
    <property type="project" value="TreeGrafter"/>
</dbReference>
<dbReference type="InterPro" id="IPR050277">
    <property type="entry name" value="Sodium:Solute_Symporter"/>
</dbReference>
<feature type="transmembrane region" description="Helical" evidence="7">
    <location>
        <begin position="489"/>
        <end position="513"/>
    </location>
</feature>
<comment type="similarity">
    <text evidence="2">Belongs to the sodium:solute symporter (SSF) (TC 2.A.21) family.</text>
</comment>
<evidence type="ECO:0000256" key="6">
    <source>
        <dbReference type="ARBA" id="ARBA00023136"/>
    </source>
</evidence>
<dbReference type="PROSITE" id="PS50283">
    <property type="entry name" value="NA_SOLUT_SYMP_3"/>
    <property type="match status" value="1"/>
</dbReference>
<organism evidence="8 9">
    <name type="scientific">Smittium mucronatum</name>
    <dbReference type="NCBI Taxonomy" id="133383"/>
    <lineage>
        <taxon>Eukaryota</taxon>
        <taxon>Fungi</taxon>
        <taxon>Fungi incertae sedis</taxon>
        <taxon>Zoopagomycota</taxon>
        <taxon>Kickxellomycotina</taxon>
        <taxon>Harpellomycetes</taxon>
        <taxon>Harpellales</taxon>
        <taxon>Legeriomycetaceae</taxon>
        <taxon>Smittium</taxon>
    </lineage>
</organism>
<feature type="transmembrane region" description="Helical" evidence="7">
    <location>
        <begin position="81"/>
        <end position="102"/>
    </location>
</feature>
<comment type="caution">
    <text evidence="8">The sequence shown here is derived from an EMBL/GenBank/DDBJ whole genome shotgun (WGS) entry which is preliminary data.</text>
</comment>
<feature type="transmembrane region" description="Helical" evidence="7">
    <location>
        <begin position="223"/>
        <end position="242"/>
    </location>
</feature>
<keyword evidence="5 7" id="KW-1133">Transmembrane helix</keyword>
<evidence type="ECO:0000313" key="9">
    <source>
        <dbReference type="Proteomes" id="UP000187455"/>
    </source>
</evidence>
<feature type="transmembrane region" description="Helical" evidence="7">
    <location>
        <begin position="13"/>
        <end position="30"/>
    </location>
</feature>
<dbReference type="AlphaFoldDB" id="A0A1R0GPU9"/>
<comment type="subcellular location">
    <subcellularLocation>
        <location evidence="1">Membrane</location>
        <topology evidence="1">Multi-pass membrane protein</topology>
    </subcellularLocation>
</comment>
<evidence type="ECO:0000256" key="4">
    <source>
        <dbReference type="ARBA" id="ARBA00022692"/>
    </source>
</evidence>
<keyword evidence="6 7" id="KW-0472">Membrane</keyword>
<evidence type="ECO:0008006" key="10">
    <source>
        <dbReference type="Google" id="ProtNLM"/>
    </source>
</evidence>
<gene>
    <name evidence="8" type="ORF">AYI68_g7039</name>
</gene>
<protein>
    <recommendedName>
        <fullName evidence="10">Urea active transporter 1</fullName>
    </recommendedName>
</protein>
<dbReference type="GO" id="GO:0005886">
    <property type="term" value="C:plasma membrane"/>
    <property type="evidence" value="ECO:0007669"/>
    <property type="project" value="TreeGrafter"/>
</dbReference>
<keyword evidence="3" id="KW-0813">Transport</keyword>
<dbReference type="InterPro" id="IPR038377">
    <property type="entry name" value="Na/Glc_symporter_sf"/>
</dbReference>
<dbReference type="STRING" id="133383.A0A1R0GPU9"/>
<dbReference type="Proteomes" id="UP000187455">
    <property type="component" value="Unassembled WGS sequence"/>
</dbReference>
<dbReference type="InterPro" id="IPR001734">
    <property type="entry name" value="Na/solute_symporter"/>
</dbReference>
<dbReference type="OrthoDB" id="6132759at2759"/>
<evidence type="ECO:0000256" key="7">
    <source>
        <dbReference type="SAM" id="Phobius"/>
    </source>
</evidence>
<dbReference type="PANTHER" id="PTHR48086">
    <property type="entry name" value="SODIUM/PROLINE SYMPORTER-RELATED"/>
    <property type="match status" value="1"/>
</dbReference>
<feature type="transmembrane region" description="Helical" evidence="7">
    <location>
        <begin position="193"/>
        <end position="216"/>
    </location>
</feature>